<proteinExistence type="predicted"/>
<organism evidence="1">
    <name type="scientific">Cryptomonas curvata</name>
    <dbReference type="NCBI Taxonomy" id="233186"/>
    <lineage>
        <taxon>Eukaryota</taxon>
        <taxon>Cryptophyceae</taxon>
        <taxon>Cryptomonadales</taxon>
        <taxon>Cryptomonadaceae</taxon>
        <taxon>Cryptomonas</taxon>
    </lineage>
</organism>
<accession>A0A7S0QBD1</accession>
<protein>
    <submittedName>
        <fullName evidence="1">Uncharacterized protein</fullName>
    </submittedName>
</protein>
<dbReference type="EMBL" id="HBEZ01003371">
    <property type="protein sequence ID" value="CAD8624202.1"/>
    <property type="molecule type" value="Transcribed_RNA"/>
</dbReference>
<dbReference type="AlphaFoldDB" id="A0A7S0QBD1"/>
<name>A0A7S0QBD1_9CRYP</name>
<reference evidence="1" key="1">
    <citation type="submission" date="2021-01" db="EMBL/GenBank/DDBJ databases">
        <authorList>
            <person name="Corre E."/>
            <person name="Pelletier E."/>
            <person name="Niang G."/>
            <person name="Scheremetjew M."/>
            <person name="Finn R."/>
            <person name="Kale V."/>
            <person name="Holt S."/>
            <person name="Cochrane G."/>
            <person name="Meng A."/>
            <person name="Brown T."/>
            <person name="Cohen L."/>
        </authorList>
    </citation>
    <scope>NUCLEOTIDE SEQUENCE</scope>
    <source>
        <strain evidence="1">CCAP979/52</strain>
    </source>
</reference>
<gene>
    <name evidence="1" type="ORF">CCUR1050_LOCUS1878</name>
</gene>
<evidence type="ECO:0000313" key="1">
    <source>
        <dbReference type="EMBL" id="CAD8624202.1"/>
    </source>
</evidence>
<sequence>MGLTVEGSMATADAQAFLERVNRLGCGETALVAWEHTRIPDLIYALDPPNAAWFSRWPTVCPSPVWPEPAGLPGESTCYDLMWVVPLWRNASARATGGHPLSHGHSLSLPAQPGPWCAGPIQPYREGFVGDADGECSDGLAYMD</sequence>